<accession>A0AAD8PA27</accession>
<gene>
    <name evidence="1" type="ORF">QVD17_03560</name>
</gene>
<dbReference type="EMBL" id="JAUHHV010000001">
    <property type="protein sequence ID" value="KAK1437762.1"/>
    <property type="molecule type" value="Genomic_DNA"/>
</dbReference>
<organism evidence="1 2">
    <name type="scientific">Tagetes erecta</name>
    <name type="common">African marigold</name>
    <dbReference type="NCBI Taxonomy" id="13708"/>
    <lineage>
        <taxon>Eukaryota</taxon>
        <taxon>Viridiplantae</taxon>
        <taxon>Streptophyta</taxon>
        <taxon>Embryophyta</taxon>
        <taxon>Tracheophyta</taxon>
        <taxon>Spermatophyta</taxon>
        <taxon>Magnoliopsida</taxon>
        <taxon>eudicotyledons</taxon>
        <taxon>Gunneridae</taxon>
        <taxon>Pentapetalae</taxon>
        <taxon>asterids</taxon>
        <taxon>campanulids</taxon>
        <taxon>Asterales</taxon>
        <taxon>Asteraceae</taxon>
        <taxon>Asteroideae</taxon>
        <taxon>Heliantheae alliance</taxon>
        <taxon>Tageteae</taxon>
        <taxon>Tagetes</taxon>
    </lineage>
</organism>
<comment type="caution">
    <text evidence="1">The sequence shown here is derived from an EMBL/GenBank/DDBJ whole genome shotgun (WGS) entry which is preliminary data.</text>
</comment>
<evidence type="ECO:0000313" key="2">
    <source>
        <dbReference type="Proteomes" id="UP001229421"/>
    </source>
</evidence>
<proteinExistence type="predicted"/>
<evidence type="ECO:0000313" key="1">
    <source>
        <dbReference type="EMBL" id="KAK1437762.1"/>
    </source>
</evidence>
<sequence>MSTVRKVVGTTIASTSSSATSLHIDHGDCYCVYRYCSALFCSAEETQAEMSDKIQETQVRLRKLQQ</sequence>
<protein>
    <submittedName>
        <fullName evidence="1">Uncharacterized protein</fullName>
    </submittedName>
</protein>
<dbReference type="AlphaFoldDB" id="A0AAD8PA27"/>
<dbReference type="Proteomes" id="UP001229421">
    <property type="component" value="Unassembled WGS sequence"/>
</dbReference>
<reference evidence="1" key="1">
    <citation type="journal article" date="2023" name="bioRxiv">
        <title>Improved chromosome-level genome assembly for marigold (Tagetes erecta).</title>
        <authorList>
            <person name="Jiang F."/>
            <person name="Yuan L."/>
            <person name="Wang S."/>
            <person name="Wang H."/>
            <person name="Xu D."/>
            <person name="Wang A."/>
            <person name="Fan W."/>
        </authorList>
    </citation>
    <scope>NUCLEOTIDE SEQUENCE</scope>
    <source>
        <strain evidence="1">WSJ</strain>
        <tissue evidence="1">Leaf</tissue>
    </source>
</reference>
<keyword evidence="2" id="KW-1185">Reference proteome</keyword>
<name>A0AAD8PA27_TARER</name>